<accession>A0A9W6SVS9</accession>
<feature type="transmembrane region" description="Helical" evidence="1">
    <location>
        <begin position="76"/>
        <end position="94"/>
    </location>
</feature>
<protein>
    <submittedName>
        <fullName evidence="2">Unnamed protein product</fullName>
    </submittedName>
</protein>
<organism evidence="2 3">
    <name type="scientific">Candida boidinii</name>
    <name type="common">Yeast</name>
    <dbReference type="NCBI Taxonomy" id="5477"/>
    <lineage>
        <taxon>Eukaryota</taxon>
        <taxon>Fungi</taxon>
        <taxon>Dikarya</taxon>
        <taxon>Ascomycota</taxon>
        <taxon>Saccharomycotina</taxon>
        <taxon>Pichiomycetes</taxon>
        <taxon>Pichiales</taxon>
        <taxon>Pichiaceae</taxon>
        <taxon>Ogataea</taxon>
        <taxon>Ogataea/Candida clade</taxon>
    </lineage>
</organism>
<keyword evidence="3" id="KW-1185">Reference proteome</keyword>
<dbReference type="PANTHER" id="PTHR38646:SF1">
    <property type="entry name" value="DUF202 DOMAIN-CONTAINING PROTEIN"/>
    <property type="match status" value="1"/>
</dbReference>
<feature type="transmembrane region" description="Helical" evidence="1">
    <location>
        <begin position="167"/>
        <end position="187"/>
    </location>
</feature>
<name>A0A9W6SVS9_CANBO</name>
<dbReference type="EMBL" id="BSXN01000262">
    <property type="protein sequence ID" value="GME67834.1"/>
    <property type="molecule type" value="Genomic_DNA"/>
</dbReference>
<reference evidence="2" key="1">
    <citation type="submission" date="2023-04" db="EMBL/GenBank/DDBJ databases">
        <title>Candida boidinii NBRC 10035.</title>
        <authorList>
            <person name="Ichikawa N."/>
            <person name="Sato H."/>
            <person name="Tonouchi N."/>
        </authorList>
    </citation>
    <scope>NUCLEOTIDE SEQUENCE</scope>
    <source>
        <strain evidence="2">NBRC 10035</strain>
    </source>
</reference>
<keyword evidence="1" id="KW-1133">Transmembrane helix</keyword>
<dbReference type="PANTHER" id="PTHR38646">
    <property type="entry name" value="YALI0F00814P"/>
    <property type="match status" value="1"/>
</dbReference>
<keyword evidence="1" id="KW-0472">Membrane</keyword>
<gene>
    <name evidence="2" type="ORF">Cboi02_000119100</name>
</gene>
<sequence>MTETEHHIDITQLDNQSYIERLRRRPSRLSTLSTNAQKLDIRAHQRTYQGAYIRSCIGALTFSIIILKLFSKEFLNVGFVYTIYGFFIFIVSLLRSKNIDLYFLSNETKKNFKDDLVKFKKRNENENEVGNYQLANDNDDDETANLNKFLNYLNQDDKVYFKTTGNIVLFLTILSIGCYLTIFILLLKV</sequence>
<keyword evidence="1" id="KW-0812">Transmembrane</keyword>
<proteinExistence type="predicted"/>
<evidence type="ECO:0000313" key="2">
    <source>
        <dbReference type="EMBL" id="GME67834.1"/>
    </source>
</evidence>
<evidence type="ECO:0000256" key="1">
    <source>
        <dbReference type="SAM" id="Phobius"/>
    </source>
</evidence>
<evidence type="ECO:0000313" key="3">
    <source>
        <dbReference type="Proteomes" id="UP001165120"/>
    </source>
</evidence>
<dbReference type="Proteomes" id="UP001165120">
    <property type="component" value="Unassembled WGS sequence"/>
</dbReference>
<dbReference type="AlphaFoldDB" id="A0A9W6SVS9"/>
<comment type="caution">
    <text evidence="2">The sequence shown here is derived from an EMBL/GenBank/DDBJ whole genome shotgun (WGS) entry which is preliminary data.</text>
</comment>
<feature type="transmembrane region" description="Helical" evidence="1">
    <location>
        <begin position="51"/>
        <end position="70"/>
    </location>
</feature>